<organism evidence="3 4">
    <name type="scientific">Fibrella aestuarina BUZ 2</name>
    <dbReference type="NCBI Taxonomy" id="1166018"/>
    <lineage>
        <taxon>Bacteria</taxon>
        <taxon>Pseudomonadati</taxon>
        <taxon>Bacteroidota</taxon>
        <taxon>Cytophagia</taxon>
        <taxon>Cytophagales</taxon>
        <taxon>Spirosomataceae</taxon>
        <taxon>Fibrella</taxon>
    </lineage>
</organism>
<name>I0KB87_9BACT</name>
<dbReference type="KEGG" id="fae:FAES_3382"/>
<proteinExistence type="predicted"/>
<dbReference type="eggNOG" id="COG2378">
    <property type="taxonomic scope" value="Bacteria"/>
</dbReference>
<protein>
    <submittedName>
        <fullName evidence="3">Uncharacterized protein</fullName>
    </submittedName>
</protein>
<dbReference type="InterPro" id="IPR057727">
    <property type="entry name" value="WCX_dom"/>
</dbReference>
<evidence type="ECO:0000259" key="2">
    <source>
        <dbReference type="Pfam" id="PF25583"/>
    </source>
</evidence>
<dbReference type="PANTHER" id="PTHR34580">
    <property type="match status" value="1"/>
</dbReference>
<sequence length="370" mass="42686">MNPYDYKIRDHPKNPCLPRAIMPANRNALIRYKTLDACLRNRQRTWTLDDLIERVSEALYEYEGIDKGISRRTVQADLQLMRSDKLGYFAPIVVVDKKYYTYDDPTYSITNIPLSDGDLSRMNEAVEVLKQFRGFSHFSALNDVVQKLEDHVYATARKSARVIDFEKNDNLRGLHLLDELYQAVVQQRALRIEYQSFSARAPQTFTFHVWWLKEFKNRWFAVGLRNGKGLLINLALDRMLSLSVDTSADYVPNEHIDPDHYYRHVIGVTVSENLRPVRVKLFVTARHAPYVETKPLHHSQRVLARTEAGMVIELLVQHNFELEKEILGFGDGMQVLEPARLRHSIQKRLQAGLAAYGPEPEPTGPPAPDN</sequence>
<evidence type="ECO:0000313" key="3">
    <source>
        <dbReference type="EMBL" id="CCH01390.1"/>
    </source>
</evidence>
<dbReference type="PANTHER" id="PTHR34580:SF9">
    <property type="entry name" value="SLL5097 PROTEIN"/>
    <property type="match status" value="1"/>
</dbReference>
<dbReference type="InterPro" id="IPR051534">
    <property type="entry name" value="CBASS_pafABC_assoc_protein"/>
</dbReference>
<feature type="domain" description="WCX" evidence="2">
    <location>
        <begin position="276"/>
        <end position="351"/>
    </location>
</feature>
<dbReference type="Proteomes" id="UP000011058">
    <property type="component" value="Chromosome"/>
</dbReference>
<dbReference type="Pfam" id="PF13280">
    <property type="entry name" value="WYL"/>
    <property type="match status" value="1"/>
</dbReference>
<evidence type="ECO:0000259" key="1">
    <source>
        <dbReference type="Pfam" id="PF13280"/>
    </source>
</evidence>
<accession>I0KB87</accession>
<reference evidence="3 4" key="1">
    <citation type="journal article" date="2012" name="J. Bacteriol.">
        <title>Genome Sequence of Fibrella aestuarina BUZ 2T, a Filamentous Marine Bacterium.</title>
        <authorList>
            <person name="Filippini M."/>
            <person name="Qi W."/>
            <person name="Blom J."/>
            <person name="Goesmann A."/>
            <person name="Smits T.H."/>
            <person name="Bagheri H.C."/>
        </authorList>
    </citation>
    <scope>NUCLEOTIDE SEQUENCE [LARGE SCALE GENOMIC DNA]</scope>
    <source>
        <strain evidence="4">BUZ 2T</strain>
    </source>
</reference>
<evidence type="ECO:0000313" key="4">
    <source>
        <dbReference type="Proteomes" id="UP000011058"/>
    </source>
</evidence>
<keyword evidence="4" id="KW-1185">Reference proteome</keyword>
<dbReference type="HOGENOM" id="CLU_041141_6_0_10"/>
<dbReference type="STRING" id="1166018.FAES_3382"/>
<dbReference type="AlphaFoldDB" id="I0KB87"/>
<dbReference type="Pfam" id="PF25583">
    <property type="entry name" value="WCX"/>
    <property type="match status" value="1"/>
</dbReference>
<dbReference type="InterPro" id="IPR026881">
    <property type="entry name" value="WYL_dom"/>
</dbReference>
<gene>
    <name evidence="3" type="ORF">FAES_3382</name>
</gene>
<dbReference type="EMBL" id="HE796683">
    <property type="protein sequence ID" value="CCH01390.1"/>
    <property type="molecule type" value="Genomic_DNA"/>
</dbReference>
<feature type="domain" description="WYL" evidence="1">
    <location>
        <begin position="176"/>
        <end position="243"/>
    </location>
</feature>